<dbReference type="PANTHER" id="PTHR30121:SF6">
    <property type="entry name" value="SLR6007 PROTEIN"/>
    <property type="match status" value="1"/>
</dbReference>
<sequence>MNRIKTAERNKQVVYNLTKHRFGFKDEKVIAQIAIAYSIQLNKFFSQEELDAPADNKGKEYPDTLLGEFNRTTNDSIYRVILNQHYSRKLDEDEFTKLIKLHMDHGLDVLNREILENNQGRNAHIDLLLSIINNGLSLVNPTEFIGESQTIKSSYKPLAFNGLIKVELGKDSESGEPVVLRINDENKFDSQHFAVAGMNGSGKTELVKDILYQINKQSEGTVKYVFFDYKGEGDGGKLKSFLDETNCSFIDIQKEAFDFNPLGFINISNERERNYHIKTFRDTIASIDKRIGVKQRNSLEIAIKNAFDEMATSGEIPTIENVYSHLEDYYSLSNSKEDTLTSIVRELSESIFKSECSSGETLLNQNTYINLPPTLPDVVRQASVFLILNYIKNKFIACDDVVASSDRVKPIRYVVVIDEAHAYLKQKNMASVLEDLLRMIRSKGVIVVMISQGVQEYKQKEFDFASQVKIPILLNVQSKDLKTAKSFLGTPANSAPLKTALNNLGSGRGIISVEAPTLLDINMYWQRSK</sequence>
<evidence type="ECO:0000259" key="1">
    <source>
        <dbReference type="SMART" id="SM00382"/>
    </source>
</evidence>
<dbReference type="OrthoDB" id="1356651at2"/>
<name>J1I6F4_9BACT</name>
<dbReference type="InterPro" id="IPR002789">
    <property type="entry name" value="HerA_central"/>
</dbReference>
<dbReference type="SMART" id="SM00382">
    <property type="entry name" value="AAA"/>
    <property type="match status" value="1"/>
</dbReference>
<dbReference type="AlphaFoldDB" id="J1I6F4"/>
<accession>J1I6F4</accession>
<evidence type="ECO:0000313" key="3">
    <source>
        <dbReference type="Proteomes" id="UP000005113"/>
    </source>
</evidence>
<dbReference type="InterPro" id="IPR038472">
    <property type="entry name" value="DndE_sf"/>
</dbReference>
<organism evidence="2 3">
    <name type="scientific">Saprospira grandis DSM 2844</name>
    <dbReference type="NCBI Taxonomy" id="694433"/>
    <lineage>
        <taxon>Bacteria</taxon>
        <taxon>Pseudomonadati</taxon>
        <taxon>Bacteroidota</taxon>
        <taxon>Saprospiria</taxon>
        <taxon>Saprospirales</taxon>
        <taxon>Saprospiraceae</taxon>
        <taxon>Saprospira</taxon>
    </lineage>
</organism>
<dbReference type="InterPro" id="IPR027417">
    <property type="entry name" value="P-loop_NTPase"/>
</dbReference>
<evidence type="ECO:0000313" key="2">
    <source>
        <dbReference type="EMBL" id="EJF53968.1"/>
    </source>
</evidence>
<dbReference type="InterPro" id="IPR003593">
    <property type="entry name" value="AAA+_ATPase"/>
</dbReference>
<dbReference type="Pfam" id="PF08870">
    <property type="entry name" value="DndE"/>
    <property type="match status" value="1"/>
</dbReference>
<gene>
    <name evidence="2" type="ORF">SapgrDRAFT_2300</name>
</gene>
<dbReference type="Proteomes" id="UP000005113">
    <property type="component" value="Unassembled WGS sequence"/>
</dbReference>
<dbReference type="Gene3D" id="1.10.1220.160">
    <property type="entry name" value="DNA sulphur modification protein DndE"/>
    <property type="match status" value="1"/>
</dbReference>
<feature type="domain" description="AAA+ ATPase" evidence="1">
    <location>
        <begin position="189"/>
        <end position="476"/>
    </location>
</feature>
<dbReference type="Gene3D" id="3.40.50.300">
    <property type="entry name" value="P-loop containing nucleotide triphosphate hydrolases"/>
    <property type="match status" value="2"/>
</dbReference>
<reference evidence="3" key="1">
    <citation type="journal article" date="2012" name="Stand. Genomic Sci.">
        <title>Permanent draft genome sequence of the gliding predator Saprospira grandis strain Sa g1 (= HR1).</title>
        <authorList>
            <person name="Mavromatis K."/>
            <person name="Chertkov O."/>
            <person name="Lapidus A."/>
            <person name="Nolan M."/>
            <person name="Lucas S."/>
            <person name="Tice H."/>
            <person name="Del Rio T.G."/>
            <person name="Cheng J.F."/>
            <person name="Han C."/>
            <person name="Tapia R."/>
            <person name="Bruce D."/>
            <person name="Goodwin L.A."/>
            <person name="Pitluck S."/>
            <person name="Huntemann M."/>
            <person name="Liolios K."/>
            <person name="Pagani I."/>
            <person name="Ivanova N."/>
            <person name="Mikhailova N."/>
            <person name="Pati A."/>
            <person name="Chen A."/>
            <person name="Palaniappan K."/>
            <person name="Land M."/>
            <person name="Brambilla E.M."/>
            <person name="Rohde M."/>
            <person name="Spring S."/>
            <person name="Goker M."/>
            <person name="Detter J.C."/>
            <person name="Bristow J."/>
            <person name="Eisen J.A."/>
            <person name="Markowitz V."/>
            <person name="Hugenholtz P."/>
            <person name="Kyrpides N.C."/>
            <person name="Klenk H.P."/>
            <person name="Woyke T."/>
        </authorList>
    </citation>
    <scope>NUCLEOTIDE SEQUENCE [LARGE SCALE GENOMIC DNA]</scope>
    <source>
        <strain evidence="3">DSM 2844</strain>
    </source>
</reference>
<protein>
    <submittedName>
        <fullName evidence="2">Putative ATPase</fullName>
    </submittedName>
</protein>
<dbReference type="PANTHER" id="PTHR30121">
    <property type="entry name" value="UNCHARACTERIZED PROTEIN YJGR-RELATED"/>
    <property type="match status" value="1"/>
</dbReference>
<dbReference type="HOGENOM" id="CLU_039821_0_0_10"/>
<dbReference type="RefSeq" id="WP_002659646.1">
    <property type="nucleotide sequence ID" value="NZ_JH719942.1"/>
</dbReference>
<dbReference type="InterPro" id="IPR014969">
    <property type="entry name" value="DNA_S_DndE"/>
</dbReference>
<dbReference type="EMBL" id="JH719942">
    <property type="protein sequence ID" value="EJF53968.1"/>
    <property type="molecule type" value="Genomic_DNA"/>
</dbReference>
<dbReference type="InterPro" id="IPR051162">
    <property type="entry name" value="T4SS_component"/>
</dbReference>
<proteinExistence type="predicted"/>
<dbReference type="Pfam" id="PF01935">
    <property type="entry name" value="DUF87"/>
    <property type="match status" value="1"/>
</dbReference>
<dbReference type="SUPFAM" id="SSF52540">
    <property type="entry name" value="P-loop containing nucleoside triphosphate hydrolases"/>
    <property type="match status" value="1"/>
</dbReference>